<accession>A0A182I8G7</accession>
<dbReference type="Proteomes" id="UP000075840">
    <property type="component" value="Unassembled WGS sequence"/>
</dbReference>
<organism evidence="1 2">
    <name type="scientific">Anopheles arabiensis</name>
    <name type="common">Mosquito</name>
    <dbReference type="NCBI Taxonomy" id="7173"/>
    <lineage>
        <taxon>Eukaryota</taxon>
        <taxon>Metazoa</taxon>
        <taxon>Ecdysozoa</taxon>
        <taxon>Arthropoda</taxon>
        <taxon>Hexapoda</taxon>
        <taxon>Insecta</taxon>
        <taxon>Pterygota</taxon>
        <taxon>Neoptera</taxon>
        <taxon>Endopterygota</taxon>
        <taxon>Diptera</taxon>
        <taxon>Nematocera</taxon>
        <taxon>Culicoidea</taxon>
        <taxon>Culicidae</taxon>
        <taxon>Anophelinae</taxon>
        <taxon>Anopheles</taxon>
    </lineage>
</organism>
<sequence>MRLDGIRSTFNNCKREPNTAAGNRCNCKKTSLKTTCILPRGRWVASLQFTQARTESFAWLHCAQLPENKSYAQLIVWQFYQTPTYSATWKRKETLALSSVKP</sequence>
<reference evidence="1" key="1">
    <citation type="submission" date="2022-08" db="UniProtKB">
        <authorList>
            <consortium name="EnsemblMetazoa"/>
        </authorList>
    </citation>
    <scope>IDENTIFICATION</scope>
    <source>
        <strain evidence="1">Dongola</strain>
    </source>
</reference>
<evidence type="ECO:0000313" key="2">
    <source>
        <dbReference type="Proteomes" id="UP000075840"/>
    </source>
</evidence>
<proteinExistence type="predicted"/>
<name>A0A182I8G7_ANOAR</name>
<keyword evidence="2" id="KW-1185">Reference proteome</keyword>
<dbReference type="AlphaFoldDB" id="A0A182I8G7"/>
<dbReference type="VEuPathDB" id="VectorBase:AARA009877"/>
<dbReference type="EnsemblMetazoa" id="AARA009877-RA">
    <property type="protein sequence ID" value="AARA009877-PA"/>
    <property type="gene ID" value="AARA009877"/>
</dbReference>
<protein>
    <submittedName>
        <fullName evidence="1">Uncharacterized protein</fullName>
    </submittedName>
</protein>
<dbReference type="EMBL" id="APCN01008750">
    <property type="status" value="NOT_ANNOTATED_CDS"/>
    <property type="molecule type" value="Genomic_DNA"/>
</dbReference>
<evidence type="ECO:0000313" key="1">
    <source>
        <dbReference type="EnsemblMetazoa" id="AARA009877-PA"/>
    </source>
</evidence>